<dbReference type="RefSeq" id="WP_132315180.1">
    <property type="nucleotide sequence ID" value="NZ_FWZT01000002.1"/>
</dbReference>
<organism evidence="2 3">
    <name type="scientific">Pseudobacteriovorax antillogorgiicola</name>
    <dbReference type="NCBI Taxonomy" id="1513793"/>
    <lineage>
        <taxon>Bacteria</taxon>
        <taxon>Pseudomonadati</taxon>
        <taxon>Bdellovibrionota</taxon>
        <taxon>Oligoflexia</taxon>
        <taxon>Oligoflexales</taxon>
        <taxon>Pseudobacteriovoracaceae</taxon>
        <taxon>Pseudobacteriovorax</taxon>
    </lineage>
</organism>
<evidence type="ECO:0000313" key="2">
    <source>
        <dbReference type="EMBL" id="SME96581.1"/>
    </source>
</evidence>
<keyword evidence="1" id="KW-0812">Transmembrane</keyword>
<proteinExistence type="predicted"/>
<reference evidence="3" key="1">
    <citation type="submission" date="2017-04" db="EMBL/GenBank/DDBJ databases">
        <authorList>
            <person name="Varghese N."/>
            <person name="Submissions S."/>
        </authorList>
    </citation>
    <scope>NUCLEOTIDE SEQUENCE [LARGE SCALE GENOMIC DNA]</scope>
    <source>
        <strain evidence="3">RKEM611</strain>
    </source>
</reference>
<dbReference type="STRING" id="1513793.SAMN06296036_102297"/>
<feature type="transmembrane region" description="Helical" evidence="1">
    <location>
        <begin position="202"/>
        <end position="219"/>
    </location>
</feature>
<keyword evidence="1" id="KW-1133">Transmembrane helix</keyword>
<protein>
    <recommendedName>
        <fullName evidence="4">DNA-directed RNA polymerase specialized sigma subunit, sigma24 family</fullName>
    </recommendedName>
</protein>
<evidence type="ECO:0000256" key="1">
    <source>
        <dbReference type="SAM" id="Phobius"/>
    </source>
</evidence>
<keyword evidence="1" id="KW-0472">Membrane</keyword>
<evidence type="ECO:0008006" key="4">
    <source>
        <dbReference type="Google" id="ProtNLM"/>
    </source>
</evidence>
<dbReference type="EMBL" id="FWZT01000002">
    <property type="protein sequence ID" value="SME96581.1"/>
    <property type="molecule type" value="Genomic_DNA"/>
</dbReference>
<dbReference type="AlphaFoldDB" id="A0A1Y6B789"/>
<evidence type="ECO:0000313" key="3">
    <source>
        <dbReference type="Proteomes" id="UP000192907"/>
    </source>
</evidence>
<name>A0A1Y6B789_9BACT</name>
<keyword evidence="3" id="KW-1185">Reference proteome</keyword>
<accession>A0A1Y6B789</accession>
<gene>
    <name evidence="2" type="ORF">SAMN06296036_102297</name>
</gene>
<dbReference type="Proteomes" id="UP000192907">
    <property type="component" value="Unassembled WGS sequence"/>
</dbReference>
<sequence>METSQQSQPQTSTMTGAWFETQKALLYDFMVRMTGDPQRMTTILLEVVRAVQDQAKEQGWDQAQCKIKLYQTAKNFCADRWYKPPQTALDGIYQGTNAHDKLREIEELIISFGPFEREVLLLRYRYGFGEHDIAQIVKKKPELINEKLKQLMKEFKRSHKEEDTKSLLQFPLFQIEKEEYSTVALSELFEPQRGDYLRILKSLFWFLGILGMLYLYWHYG</sequence>